<feature type="region of interest" description="Disordered" evidence="1">
    <location>
        <begin position="133"/>
        <end position="160"/>
    </location>
</feature>
<name>A0A2Z7BNM8_9LAMI</name>
<evidence type="ECO:0000256" key="1">
    <source>
        <dbReference type="SAM" id="MobiDB-lite"/>
    </source>
</evidence>
<accession>A0A2Z7BNM8</accession>
<evidence type="ECO:0000313" key="3">
    <source>
        <dbReference type="Proteomes" id="UP000250235"/>
    </source>
</evidence>
<dbReference type="AlphaFoldDB" id="A0A2Z7BNM8"/>
<gene>
    <name evidence="2" type="ORF">F511_36601</name>
</gene>
<proteinExistence type="predicted"/>
<keyword evidence="3" id="KW-1185">Reference proteome</keyword>
<feature type="compositionally biased region" description="Basic residues" evidence="1">
    <location>
        <begin position="146"/>
        <end position="159"/>
    </location>
</feature>
<dbReference type="Proteomes" id="UP000250235">
    <property type="component" value="Unassembled WGS sequence"/>
</dbReference>
<evidence type="ECO:0000313" key="2">
    <source>
        <dbReference type="EMBL" id="KZV35916.1"/>
    </source>
</evidence>
<feature type="region of interest" description="Disordered" evidence="1">
    <location>
        <begin position="184"/>
        <end position="205"/>
    </location>
</feature>
<sequence length="205" mass="22847">MRENQQPAADLHACGGAKRPATMRNGLRITVARWPCNAGQIAQRVRETSDVGRTICAWIQLAVGPQPLWLRNPNSGLAQRIMDVLEYTLLTSRCLAPTNFTGKSALQRLNGFGHIIRSTTGISIPSPVCTRKSTKVSRTESPCRNGRNKFRRRRRRGGEKRKGEIYKLRSFWDTASRGLATFVTPKPHFRTNPSDHGKASSNIAP</sequence>
<dbReference type="EMBL" id="KV003987">
    <property type="protein sequence ID" value="KZV35916.1"/>
    <property type="molecule type" value="Genomic_DNA"/>
</dbReference>
<protein>
    <submittedName>
        <fullName evidence="2">Uncharacterized protein</fullName>
    </submittedName>
</protein>
<reference evidence="2 3" key="1">
    <citation type="journal article" date="2015" name="Proc. Natl. Acad. Sci. U.S.A.">
        <title>The resurrection genome of Boea hygrometrica: A blueprint for survival of dehydration.</title>
        <authorList>
            <person name="Xiao L."/>
            <person name="Yang G."/>
            <person name="Zhang L."/>
            <person name="Yang X."/>
            <person name="Zhao S."/>
            <person name="Ji Z."/>
            <person name="Zhou Q."/>
            <person name="Hu M."/>
            <person name="Wang Y."/>
            <person name="Chen M."/>
            <person name="Xu Y."/>
            <person name="Jin H."/>
            <person name="Xiao X."/>
            <person name="Hu G."/>
            <person name="Bao F."/>
            <person name="Hu Y."/>
            <person name="Wan P."/>
            <person name="Li L."/>
            <person name="Deng X."/>
            <person name="Kuang T."/>
            <person name="Xiang C."/>
            <person name="Zhu J.K."/>
            <person name="Oliver M.J."/>
            <person name="He Y."/>
        </authorList>
    </citation>
    <scope>NUCLEOTIDE SEQUENCE [LARGE SCALE GENOMIC DNA]</scope>
    <source>
        <strain evidence="3">cv. XS01</strain>
    </source>
</reference>
<organism evidence="2 3">
    <name type="scientific">Dorcoceras hygrometricum</name>
    <dbReference type="NCBI Taxonomy" id="472368"/>
    <lineage>
        <taxon>Eukaryota</taxon>
        <taxon>Viridiplantae</taxon>
        <taxon>Streptophyta</taxon>
        <taxon>Embryophyta</taxon>
        <taxon>Tracheophyta</taxon>
        <taxon>Spermatophyta</taxon>
        <taxon>Magnoliopsida</taxon>
        <taxon>eudicotyledons</taxon>
        <taxon>Gunneridae</taxon>
        <taxon>Pentapetalae</taxon>
        <taxon>asterids</taxon>
        <taxon>lamiids</taxon>
        <taxon>Lamiales</taxon>
        <taxon>Gesneriaceae</taxon>
        <taxon>Didymocarpoideae</taxon>
        <taxon>Trichosporeae</taxon>
        <taxon>Loxocarpinae</taxon>
        <taxon>Dorcoceras</taxon>
    </lineage>
</organism>